<dbReference type="Proteomes" id="UP000197032">
    <property type="component" value="Unassembled WGS sequence"/>
</dbReference>
<dbReference type="PROSITE" id="PS51379">
    <property type="entry name" value="4FE4S_FER_2"/>
    <property type="match status" value="1"/>
</dbReference>
<name>A0A1Z5HQ24_9FIRM</name>
<dbReference type="RefSeq" id="WP_088552995.1">
    <property type="nucleotide sequence ID" value="NZ_BDGJ01000018.1"/>
</dbReference>
<proteinExistence type="predicted"/>
<evidence type="ECO:0000313" key="2">
    <source>
        <dbReference type="EMBL" id="GAW91467.1"/>
    </source>
</evidence>
<evidence type="ECO:0000313" key="3">
    <source>
        <dbReference type="Proteomes" id="UP000197032"/>
    </source>
</evidence>
<protein>
    <submittedName>
        <fullName evidence="2">4Fe-4S ferredoxin</fullName>
    </submittedName>
</protein>
<keyword evidence="3" id="KW-1185">Reference proteome</keyword>
<evidence type="ECO:0000259" key="1">
    <source>
        <dbReference type="PROSITE" id="PS51379"/>
    </source>
</evidence>
<gene>
    <name evidence="2" type="ORF">KKC1_06290</name>
</gene>
<feature type="domain" description="4Fe-4S ferredoxin-type" evidence="1">
    <location>
        <begin position="50"/>
        <end position="76"/>
    </location>
</feature>
<organism evidence="2 3">
    <name type="scientific">Calderihabitans maritimus</name>
    <dbReference type="NCBI Taxonomy" id="1246530"/>
    <lineage>
        <taxon>Bacteria</taxon>
        <taxon>Bacillati</taxon>
        <taxon>Bacillota</taxon>
        <taxon>Clostridia</taxon>
        <taxon>Neomoorellales</taxon>
        <taxon>Calderihabitantaceae</taxon>
        <taxon>Calderihabitans</taxon>
    </lineage>
</organism>
<dbReference type="AlphaFoldDB" id="A0A1Z5HQ24"/>
<sequence>MAKIVIENMQNCAGCYLCVLACSFFTRQERSFNLSEAKINVSRIDGQNRFRVSIDQNCSACGQCANFCHYGVLSKM</sequence>
<dbReference type="Pfam" id="PF13183">
    <property type="entry name" value="Fer4_8"/>
    <property type="match status" value="1"/>
</dbReference>
<dbReference type="InterPro" id="IPR017896">
    <property type="entry name" value="4Fe4S_Fe-S-bd"/>
</dbReference>
<dbReference type="Gene3D" id="3.30.70.20">
    <property type="match status" value="1"/>
</dbReference>
<dbReference type="EMBL" id="BDGJ01000018">
    <property type="protein sequence ID" value="GAW91467.1"/>
    <property type="molecule type" value="Genomic_DNA"/>
</dbReference>
<reference evidence="3" key="1">
    <citation type="journal article" date="2017" name="Appl. Environ. Microbiol.">
        <title>Genomic analysis of Calderihabitans maritimus KKC1, a thermophilic hydrogenogenic carboxydotrophic bacterium isolated from marine sediment.</title>
        <authorList>
            <person name="Omae K."/>
            <person name="Yoneda Y."/>
            <person name="Fukuyama Y."/>
            <person name="Yoshida T."/>
            <person name="Sako Y."/>
        </authorList>
    </citation>
    <scope>NUCLEOTIDE SEQUENCE [LARGE SCALE GENOMIC DNA]</scope>
    <source>
        <strain evidence="3">KKC1</strain>
    </source>
</reference>
<comment type="caution">
    <text evidence="2">The sequence shown here is derived from an EMBL/GenBank/DDBJ whole genome shotgun (WGS) entry which is preliminary data.</text>
</comment>
<accession>A0A1Z5HQ24</accession>
<dbReference type="SUPFAM" id="SSF54862">
    <property type="entry name" value="4Fe-4S ferredoxins"/>
    <property type="match status" value="1"/>
</dbReference>